<accession>A0A1H1DCC2</accession>
<name>A0A1H1DCC2_9ACTN</name>
<gene>
    <name evidence="9" type="ORF">SAMN04489764_1936</name>
</gene>
<proteinExistence type="predicted"/>
<evidence type="ECO:0000259" key="8">
    <source>
        <dbReference type="Pfam" id="PF00482"/>
    </source>
</evidence>
<evidence type="ECO:0000256" key="5">
    <source>
        <dbReference type="ARBA" id="ARBA00023136"/>
    </source>
</evidence>
<evidence type="ECO:0000256" key="2">
    <source>
        <dbReference type="ARBA" id="ARBA00022475"/>
    </source>
</evidence>
<keyword evidence="5 7" id="KW-0472">Membrane</keyword>
<protein>
    <submittedName>
        <fullName evidence="9">Type II secretion system (T2SS), protein F</fullName>
    </submittedName>
</protein>
<evidence type="ECO:0000256" key="4">
    <source>
        <dbReference type="ARBA" id="ARBA00022989"/>
    </source>
</evidence>
<dbReference type="PANTHER" id="PTHR35007">
    <property type="entry name" value="INTEGRAL MEMBRANE PROTEIN-RELATED"/>
    <property type="match status" value="1"/>
</dbReference>
<dbReference type="PANTHER" id="PTHR35007:SF3">
    <property type="entry name" value="POSSIBLE CONSERVED ALANINE RICH MEMBRANE PROTEIN"/>
    <property type="match status" value="1"/>
</dbReference>
<feature type="transmembrane region" description="Helical" evidence="7">
    <location>
        <begin position="120"/>
        <end position="153"/>
    </location>
</feature>
<dbReference type="Proteomes" id="UP000217103">
    <property type="component" value="Unassembled WGS sequence"/>
</dbReference>
<sequence>MIVFLIAAAAGAGIAAWLWWSAPTPADRLHAIRRAAGLPSAAASGVPGSRSAFHGEPGAVTAGCGFPDPGTTARTGYPVGSGSYGDGATVGTPLGGRRRETATPPRPGAEPSGALLRKTVLVGAAGSVGLLLAGGLVAAVAAAGAAGIVFLAPGDRRSRPDRREEKQLAADLPLAAELMVACLRAGQPLAGAVEAVASALGGPLGERLSWVGGQLRLGAHPEAAWSSLLEEEPVARLARTMIRAAETGAPVAEALTRLGDDAALSVRTASLAAARRAGVQTVAPLGLCFLPAFVLLGIVPVVAGLAAQVVLP</sequence>
<keyword evidence="3 7" id="KW-0812">Transmembrane</keyword>
<evidence type="ECO:0000313" key="9">
    <source>
        <dbReference type="EMBL" id="SDQ74102.1"/>
    </source>
</evidence>
<keyword evidence="2" id="KW-1003">Cell membrane</keyword>
<dbReference type="Pfam" id="PF00482">
    <property type="entry name" value="T2SSF"/>
    <property type="match status" value="1"/>
</dbReference>
<dbReference type="GO" id="GO:0005886">
    <property type="term" value="C:plasma membrane"/>
    <property type="evidence" value="ECO:0007669"/>
    <property type="project" value="UniProtKB-SubCell"/>
</dbReference>
<feature type="region of interest" description="Disordered" evidence="6">
    <location>
        <begin position="77"/>
        <end position="112"/>
    </location>
</feature>
<keyword evidence="4 7" id="KW-1133">Transmembrane helix</keyword>
<feature type="domain" description="Type II secretion system protein GspF" evidence="8">
    <location>
        <begin position="176"/>
        <end position="296"/>
    </location>
</feature>
<evidence type="ECO:0000313" key="10">
    <source>
        <dbReference type="Proteomes" id="UP000217103"/>
    </source>
</evidence>
<reference evidence="9 10" key="1">
    <citation type="submission" date="2016-10" db="EMBL/GenBank/DDBJ databases">
        <authorList>
            <person name="de Groot N.N."/>
        </authorList>
    </citation>
    <scope>NUCLEOTIDE SEQUENCE [LARGE SCALE GENOMIC DNA]</scope>
    <source>
        <strain evidence="9 10">DSM 43794</strain>
    </source>
</reference>
<dbReference type="STRING" id="35622.SAMN04489764_1936"/>
<dbReference type="EMBL" id="FNKK01000002">
    <property type="protein sequence ID" value="SDQ74102.1"/>
    <property type="molecule type" value="Genomic_DNA"/>
</dbReference>
<evidence type="ECO:0000256" key="1">
    <source>
        <dbReference type="ARBA" id="ARBA00004651"/>
    </source>
</evidence>
<comment type="subcellular location">
    <subcellularLocation>
        <location evidence="1">Cell membrane</location>
        <topology evidence="1">Multi-pass membrane protein</topology>
    </subcellularLocation>
</comment>
<feature type="transmembrane region" description="Helical" evidence="7">
    <location>
        <begin position="285"/>
        <end position="311"/>
    </location>
</feature>
<organism evidence="9 10">
    <name type="scientific">Thermostaphylospora chromogena</name>
    <dbReference type="NCBI Taxonomy" id="35622"/>
    <lineage>
        <taxon>Bacteria</taxon>
        <taxon>Bacillati</taxon>
        <taxon>Actinomycetota</taxon>
        <taxon>Actinomycetes</taxon>
        <taxon>Streptosporangiales</taxon>
        <taxon>Thermomonosporaceae</taxon>
        <taxon>Thermostaphylospora</taxon>
    </lineage>
</organism>
<dbReference type="AlphaFoldDB" id="A0A1H1DCC2"/>
<keyword evidence="10" id="KW-1185">Reference proteome</keyword>
<evidence type="ECO:0000256" key="6">
    <source>
        <dbReference type="SAM" id="MobiDB-lite"/>
    </source>
</evidence>
<evidence type="ECO:0000256" key="7">
    <source>
        <dbReference type="SAM" id="Phobius"/>
    </source>
</evidence>
<dbReference type="RefSeq" id="WP_242659196.1">
    <property type="nucleotide sequence ID" value="NZ_FNKK01000002.1"/>
</dbReference>
<dbReference type="InterPro" id="IPR018076">
    <property type="entry name" value="T2SS_GspF_dom"/>
</dbReference>
<evidence type="ECO:0000256" key="3">
    <source>
        <dbReference type="ARBA" id="ARBA00022692"/>
    </source>
</evidence>